<evidence type="ECO:0000313" key="3">
    <source>
        <dbReference type="Proteomes" id="UP000286287"/>
    </source>
</evidence>
<evidence type="ECO:0000313" key="2">
    <source>
        <dbReference type="EMBL" id="RJF72843.1"/>
    </source>
</evidence>
<dbReference type="InterPro" id="IPR038725">
    <property type="entry name" value="YdaG_split_barrel_FMN-bd"/>
</dbReference>
<dbReference type="SUPFAM" id="SSF50475">
    <property type="entry name" value="FMN-binding split barrel"/>
    <property type="match status" value="1"/>
</dbReference>
<dbReference type="RefSeq" id="WP_119765363.1">
    <property type="nucleotide sequence ID" value="NZ_QYUJ01000014.1"/>
</dbReference>
<dbReference type="EMBL" id="QYUJ01000014">
    <property type="protein sequence ID" value="RJF72843.1"/>
    <property type="molecule type" value="Genomic_DNA"/>
</dbReference>
<comment type="caution">
    <text evidence="2">The sequence shown here is derived from an EMBL/GenBank/DDBJ whole genome shotgun (WGS) entry which is preliminary data.</text>
</comment>
<keyword evidence="3" id="KW-1185">Reference proteome</keyword>
<reference evidence="2 3" key="1">
    <citation type="submission" date="2018-09" db="EMBL/GenBank/DDBJ databases">
        <authorList>
            <person name="Zhu H."/>
        </authorList>
    </citation>
    <scope>NUCLEOTIDE SEQUENCE [LARGE SCALE GENOMIC DNA]</scope>
    <source>
        <strain evidence="2 3">K2S05-167</strain>
    </source>
</reference>
<evidence type="ECO:0000259" key="1">
    <source>
        <dbReference type="Pfam" id="PF16242"/>
    </source>
</evidence>
<feature type="domain" description="General stress protein FMN-binding split barrel" evidence="1">
    <location>
        <begin position="5"/>
        <end position="135"/>
    </location>
</feature>
<organism evidence="2 3">
    <name type="scientific">Deinococcus cavernae</name>
    <dbReference type="NCBI Taxonomy" id="2320857"/>
    <lineage>
        <taxon>Bacteria</taxon>
        <taxon>Thermotogati</taxon>
        <taxon>Deinococcota</taxon>
        <taxon>Deinococci</taxon>
        <taxon>Deinococcales</taxon>
        <taxon>Deinococcaceae</taxon>
        <taxon>Deinococcus</taxon>
    </lineage>
</organism>
<sequence>MASKEMKAIAQKMKGIDLCMLTTVTSYGHLGGRPMSNNGEVEYDGTSYFFTWADSRMAHDIAQNKHVQLGFRNDKEFLFIAVQGEARILTDKRVMKDHWREELKQWFKDGLDTEGLVMIVVDARRINWWGEDEGEIDL</sequence>
<dbReference type="Pfam" id="PF16242">
    <property type="entry name" value="Pyrid_ox_like"/>
    <property type="match status" value="1"/>
</dbReference>
<gene>
    <name evidence="2" type="ORF">D3875_16135</name>
</gene>
<protein>
    <submittedName>
        <fullName evidence="2">Pyridoxamine 5'-phosphate oxidase</fullName>
    </submittedName>
</protein>
<name>A0A418V9T0_9DEIO</name>
<dbReference type="OrthoDB" id="1432662at2"/>
<dbReference type="InterPro" id="IPR052917">
    <property type="entry name" value="Stress-Dev_Protein"/>
</dbReference>
<proteinExistence type="predicted"/>
<accession>A0A418V9T0</accession>
<dbReference type="InterPro" id="IPR012349">
    <property type="entry name" value="Split_barrel_FMN-bd"/>
</dbReference>
<dbReference type="AlphaFoldDB" id="A0A418V9T0"/>
<dbReference type="Proteomes" id="UP000286287">
    <property type="component" value="Unassembled WGS sequence"/>
</dbReference>
<dbReference type="PANTHER" id="PTHR34818:SF1">
    <property type="entry name" value="PROTEIN BLI-3"/>
    <property type="match status" value="1"/>
</dbReference>
<dbReference type="PANTHER" id="PTHR34818">
    <property type="entry name" value="PROTEIN BLI-3"/>
    <property type="match status" value="1"/>
</dbReference>
<dbReference type="Gene3D" id="2.30.110.10">
    <property type="entry name" value="Electron Transport, Fmn-binding Protein, Chain A"/>
    <property type="match status" value="1"/>
</dbReference>